<feature type="domain" description="Reverse transcriptase" evidence="2">
    <location>
        <begin position="1"/>
        <end position="150"/>
    </location>
</feature>
<dbReference type="InterPro" id="IPR043502">
    <property type="entry name" value="DNA/RNA_pol_sf"/>
</dbReference>
<sequence>MRKYIYSNLIIVIENLYNNAVFSNNNIGDCFRTSVGVRQGCLLSLTLFNIFLERIMTDALEDHFGTVSIGDRPITKLRFADDIDGVARNVCELASLVEKLDKASSNYGMEISAEKTKIMTDDKESSKKEIKVNSQKLESVSKFKDLGSKITDEGSKPEILSRISQTTTKLKPIWNNKNIAISSKIRLLHSLVMSIFLYACESWTLNADTERKIRAMKMGCYKRLLSVSHKEHITNEEVRRRIENVIAPRVDLLTIVRKRKLKSYGHTTRSSGLTKTIMQGRGGLQCPFYIFVISAKTSCLCLNHWTPLGSTFHTEQPTANLVSLSSTTKHPPAVNMVYTSLSLTFCFALVFSLYFSLAGAKERQSDDGPRRYLHYKTVRFFSNVSMTCDHPSLNVSSASNVRDVSWVLPDGTNVDSNEDVNNKLFSFSNHTYDSGKTLDLYNLTAKKIDDDMFGYYHCVVQYTTSEVAVIRWGLNVNGADFSDLLDDYRENAVIGGIAAASVLLVIGGCCLFWNSRYSKRQEEREDEDVHTKDAKTDTMVVVSVRDDTERKFNNAAYKEDVDDEATIDVHM</sequence>
<feature type="transmembrane region" description="Helical" evidence="1">
    <location>
        <begin position="453"/>
        <end position="472"/>
    </location>
</feature>
<feature type="transmembrane region" description="Helical" evidence="1">
    <location>
        <begin position="492"/>
        <end position="514"/>
    </location>
</feature>
<dbReference type="EMBL" id="BMAT01002688">
    <property type="protein sequence ID" value="GFS11711.1"/>
    <property type="molecule type" value="Genomic_DNA"/>
</dbReference>
<protein>
    <submittedName>
        <fullName evidence="3">Endonuclease-reverse transcriptase</fullName>
    </submittedName>
</protein>
<dbReference type="PANTHER" id="PTHR47027:SF25">
    <property type="entry name" value="REVERSE TRANSCRIPTASE DOMAIN-CONTAINING PROTEIN"/>
    <property type="match status" value="1"/>
</dbReference>
<evidence type="ECO:0000313" key="3">
    <source>
        <dbReference type="EMBL" id="GFS11711.1"/>
    </source>
</evidence>
<dbReference type="Proteomes" id="UP000762676">
    <property type="component" value="Unassembled WGS sequence"/>
</dbReference>
<feature type="transmembrane region" description="Helical" evidence="1">
    <location>
        <begin position="336"/>
        <end position="355"/>
    </location>
</feature>
<keyword evidence="1" id="KW-0812">Transmembrane</keyword>
<proteinExistence type="predicted"/>
<dbReference type="AlphaFoldDB" id="A0AAV4IRU4"/>
<dbReference type="SUPFAM" id="SSF56672">
    <property type="entry name" value="DNA/RNA polymerases"/>
    <property type="match status" value="1"/>
</dbReference>
<keyword evidence="3" id="KW-0540">Nuclease</keyword>
<dbReference type="PANTHER" id="PTHR47027">
    <property type="entry name" value="REVERSE TRANSCRIPTASE DOMAIN-CONTAINING PROTEIN"/>
    <property type="match status" value="1"/>
</dbReference>
<keyword evidence="4" id="KW-1185">Reference proteome</keyword>
<keyword evidence="3" id="KW-0255">Endonuclease</keyword>
<comment type="caution">
    <text evidence="3">The sequence shown here is derived from an EMBL/GenBank/DDBJ whole genome shotgun (WGS) entry which is preliminary data.</text>
</comment>
<gene>
    <name evidence="3" type="ORF">ElyMa_001353700</name>
</gene>
<keyword evidence="3" id="KW-0378">Hydrolase</keyword>
<dbReference type="GO" id="GO:0004519">
    <property type="term" value="F:endonuclease activity"/>
    <property type="evidence" value="ECO:0007669"/>
    <property type="project" value="UniProtKB-KW"/>
</dbReference>
<keyword evidence="1" id="KW-1133">Transmembrane helix</keyword>
<evidence type="ECO:0000259" key="2">
    <source>
        <dbReference type="PROSITE" id="PS50878"/>
    </source>
</evidence>
<dbReference type="InterPro" id="IPR000477">
    <property type="entry name" value="RT_dom"/>
</dbReference>
<dbReference type="Pfam" id="PF00078">
    <property type="entry name" value="RVT_1"/>
    <property type="match status" value="1"/>
</dbReference>
<organism evidence="3 4">
    <name type="scientific">Elysia marginata</name>
    <dbReference type="NCBI Taxonomy" id="1093978"/>
    <lineage>
        <taxon>Eukaryota</taxon>
        <taxon>Metazoa</taxon>
        <taxon>Spiralia</taxon>
        <taxon>Lophotrochozoa</taxon>
        <taxon>Mollusca</taxon>
        <taxon>Gastropoda</taxon>
        <taxon>Heterobranchia</taxon>
        <taxon>Euthyneura</taxon>
        <taxon>Panpulmonata</taxon>
        <taxon>Sacoglossa</taxon>
        <taxon>Placobranchoidea</taxon>
        <taxon>Plakobranchidae</taxon>
        <taxon>Elysia</taxon>
    </lineage>
</organism>
<accession>A0AAV4IRU4</accession>
<name>A0AAV4IRU4_9GAST</name>
<dbReference type="PROSITE" id="PS50878">
    <property type="entry name" value="RT_POL"/>
    <property type="match status" value="1"/>
</dbReference>
<evidence type="ECO:0000256" key="1">
    <source>
        <dbReference type="SAM" id="Phobius"/>
    </source>
</evidence>
<evidence type="ECO:0000313" key="4">
    <source>
        <dbReference type="Proteomes" id="UP000762676"/>
    </source>
</evidence>
<reference evidence="3 4" key="1">
    <citation type="journal article" date="2021" name="Elife">
        <title>Chloroplast acquisition without the gene transfer in kleptoplastic sea slugs, Plakobranchus ocellatus.</title>
        <authorList>
            <person name="Maeda T."/>
            <person name="Takahashi S."/>
            <person name="Yoshida T."/>
            <person name="Shimamura S."/>
            <person name="Takaki Y."/>
            <person name="Nagai Y."/>
            <person name="Toyoda A."/>
            <person name="Suzuki Y."/>
            <person name="Arimoto A."/>
            <person name="Ishii H."/>
            <person name="Satoh N."/>
            <person name="Nishiyama T."/>
            <person name="Hasebe M."/>
            <person name="Maruyama T."/>
            <person name="Minagawa J."/>
            <person name="Obokata J."/>
            <person name="Shigenobu S."/>
        </authorList>
    </citation>
    <scope>NUCLEOTIDE SEQUENCE [LARGE SCALE GENOMIC DNA]</scope>
</reference>
<keyword evidence="1" id="KW-0472">Membrane</keyword>